<dbReference type="OrthoDB" id="74178at2759"/>
<feature type="compositionally biased region" description="Basic and acidic residues" evidence="5">
    <location>
        <begin position="229"/>
        <end position="239"/>
    </location>
</feature>
<dbReference type="Pfam" id="PF12329">
    <property type="entry name" value="TMF_DNA_bd"/>
    <property type="match status" value="1"/>
</dbReference>
<dbReference type="InterPro" id="IPR022091">
    <property type="entry name" value="TMF_TATA-bd"/>
</dbReference>
<keyword evidence="3 4" id="KW-0175">Coiled coil</keyword>
<dbReference type="InterPro" id="IPR052602">
    <property type="entry name" value="Growth_transcription_reg"/>
</dbReference>
<evidence type="ECO:0000256" key="4">
    <source>
        <dbReference type="SAM" id="Coils"/>
    </source>
</evidence>
<dbReference type="STRING" id="1432141.A0A015NHB5"/>
<evidence type="ECO:0000256" key="2">
    <source>
        <dbReference type="ARBA" id="ARBA00023034"/>
    </source>
</evidence>
<accession>A0A015NHB5</accession>
<sequence length="934" mass="106174">MSFFNNKNGSGGSSWGNMLKQAMNTVESKLDKALDMSENNSYQGDVYVDPITGFVTTIDPPARPKSPNISNNNISASPTSTPNKPSPKLGPRSNSSDLIESLKSKSSDLLANIRIQTGSPRSSLQGESPRSSLHKTSLESDSEVPNNSSSKNSTLEPNLNNTKDNTRESNNSVSVPNENQDNNENKVDTPVINGISDFSSTNESSQNESETIKDGHSINSLIPVSSESVTDKQKEESDTSSKINGNNVENNGIKVFEESTNEESQENDVIDNQKSSIIESPETSKNFQLIIEQRERQLTSAIEQNALLNDTVEKFKLQLKELEENKNDELKIARNHVEGLENQLKGANKELNMFRQQEASKESSSIQNLLEMQRKLLLEKDEQISGLMSEGEKLSKSELEYRTNLKKYRAKDIEQENRLADLQKKYDKATSEIAELSSNLKQLREIEKKNSYDLKSLENEKEKKTQKNLKLEIDVAVAKEEREKLQRLLDQTNEELKRTLEINATLSSQAQTAALEKEIQINERLHHELEQLRTESENTENSLRTEIRELRATLARIEEQAGLREDNLRHEISTLQKRLQIAEAAAQDVTSGERDVEHIQILRQIEDVQTQHALSMKNWEKIENSLSKQLTEMEMERDHFADKFENLNNQFKEMSLTAEQQELQLIDKHNQNIKLNEEIKSLRARIPNLEAKIEDLVSELESSKETHKIALQEAEEQYRCALRQALEEKQEELEQKLHSEQKNKLIKEHEQEKRQIKLESIKRNFLKSASETQLGSLKSASETHLEKHYDGALSSPVVYSPTSSARSSVDGSSSMISCVMMVEKLNSSVRHLEGQVGALQAQLQMTTKNRDELADELVKLTVQMEDYSTKAEKLSVLEQQLYELNERYHITLELLGEKTEQVDELQADIKDMKDVYRNQITELAAELEKHKNAS</sequence>
<feature type="compositionally biased region" description="Low complexity" evidence="5">
    <location>
        <begin position="66"/>
        <end position="87"/>
    </location>
</feature>
<dbReference type="HOGENOM" id="CLU_313551_0_0_1"/>
<keyword evidence="2" id="KW-0333">Golgi apparatus</keyword>
<feature type="coiled-coil region" evidence="4">
    <location>
        <begin position="616"/>
        <end position="759"/>
    </location>
</feature>
<feature type="compositionally biased region" description="Low complexity" evidence="5">
    <location>
        <begin position="199"/>
        <end position="209"/>
    </location>
</feature>
<feature type="coiled-coil region" evidence="4">
    <location>
        <begin position="305"/>
        <end position="357"/>
    </location>
</feature>
<dbReference type="Proteomes" id="UP000022910">
    <property type="component" value="Unassembled WGS sequence"/>
</dbReference>
<feature type="coiled-coil region" evidence="4">
    <location>
        <begin position="895"/>
        <end position="933"/>
    </location>
</feature>
<feature type="coiled-coil region" evidence="4">
    <location>
        <begin position="405"/>
        <end position="585"/>
    </location>
</feature>
<dbReference type="InterPro" id="IPR022092">
    <property type="entry name" value="TMF_DNA-bd"/>
</dbReference>
<feature type="compositionally biased region" description="Polar residues" evidence="5">
    <location>
        <begin position="217"/>
        <end position="228"/>
    </location>
</feature>
<evidence type="ECO:0000256" key="1">
    <source>
        <dbReference type="ARBA" id="ARBA00004555"/>
    </source>
</evidence>
<dbReference type="GO" id="GO:0005783">
    <property type="term" value="C:endoplasmic reticulum"/>
    <property type="evidence" value="ECO:0007669"/>
    <property type="project" value="TreeGrafter"/>
</dbReference>
<keyword evidence="8" id="KW-1185">Reference proteome</keyword>
<reference evidence="7 8" key="1">
    <citation type="submission" date="2014-02" db="EMBL/GenBank/DDBJ databases">
        <title>Single nucleus genome sequencing reveals high similarity among nuclei of an endomycorrhizal fungus.</title>
        <authorList>
            <person name="Lin K."/>
            <person name="Geurts R."/>
            <person name="Zhang Z."/>
            <person name="Limpens E."/>
            <person name="Saunders D.G."/>
            <person name="Mu D."/>
            <person name="Pang E."/>
            <person name="Cao H."/>
            <person name="Cha H."/>
            <person name="Lin T."/>
            <person name="Zhou Q."/>
            <person name="Shang Y."/>
            <person name="Li Y."/>
            <person name="Ivanov S."/>
            <person name="Sharma T."/>
            <person name="Velzen R.V."/>
            <person name="Ruijter N.D."/>
            <person name="Aanen D.K."/>
            <person name="Win J."/>
            <person name="Kamoun S."/>
            <person name="Bisseling T."/>
            <person name="Huang S."/>
        </authorList>
    </citation>
    <scope>NUCLEOTIDE SEQUENCE [LARGE SCALE GENOMIC DNA]</scope>
    <source>
        <strain evidence="8">DAOM197198w</strain>
    </source>
</reference>
<gene>
    <name evidence="7" type="ORF">RirG_011820</name>
</gene>
<feature type="compositionally biased region" description="Polar residues" evidence="5">
    <location>
        <begin position="143"/>
        <end position="163"/>
    </location>
</feature>
<dbReference type="PANTHER" id="PTHR46515">
    <property type="entry name" value="TATA ELEMENT MODULATORY FACTOR TMF1"/>
    <property type="match status" value="1"/>
</dbReference>
<dbReference type="OMA" id="EEMHGYI"/>
<feature type="compositionally biased region" description="Polar residues" evidence="5">
    <location>
        <begin position="240"/>
        <end position="250"/>
    </location>
</feature>
<feature type="compositionally biased region" description="Low complexity" evidence="5">
    <location>
        <begin position="168"/>
        <end position="179"/>
    </location>
</feature>
<dbReference type="AlphaFoldDB" id="A0A015NHB5"/>
<dbReference type="EMBL" id="JEMT01008032">
    <property type="protein sequence ID" value="EXX78803.1"/>
    <property type="molecule type" value="Genomic_DNA"/>
</dbReference>
<proteinExistence type="predicted"/>
<feature type="domain" description="TATA element modulatory factor 1 TATA binding" evidence="6">
    <location>
        <begin position="814"/>
        <end position="923"/>
    </location>
</feature>
<organism evidence="7 8">
    <name type="scientific">Rhizophagus irregularis (strain DAOM 197198w)</name>
    <name type="common">Glomus intraradices</name>
    <dbReference type="NCBI Taxonomy" id="1432141"/>
    <lineage>
        <taxon>Eukaryota</taxon>
        <taxon>Fungi</taxon>
        <taxon>Fungi incertae sedis</taxon>
        <taxon>Mucoromycota</taxon>
        <taxon>Glomeromycotina</taxon>
        <taxon>Glomeromycetes</taxon>
        <taxon>Glomerales</taxon>
        <taxon>Glomeraceae</taxon>
        <taxon>Rhizophagus</taxon>
    </lineage>
</organism>
<feature type="region of interest" description="Disordered" evidence="5">
    <location>
        <begin position="116"/>
        <end position="252"/>
    </location>
</feature>
<evidence type="ECO:0000313" key="7">
    <source>
        <dbReference type="EMBL" id="EXX78803.1"/>
    </source>
</evidence>
<evidence type="ECO:0000259" key="6">
    <source>
        <dbReference type="Pfam" id="PF12325"/>
    </source>
</evidence>
<dbReference type="SMR" id="A0A015NHB5"/>
<evidence type="ECO:0000313" key="8">
    <source>
        <dbReference type="Proteomes" id="UP000022910"/>
    </source>
</evidence>
<protein>
    <recommendedName>
        <fullName evidence="6">TATA element modulatory factor 1 TATA binding domain-containing protein</fullName>
    </recommendedName>
</protein>
<evidence type="ECO:0000256" key="3">
    <source>
        <dbReference type="ARBA" id="ARBA00023054"/>
    </source>
</evidence>
<feature type="coiled-coil region" evidence="4">
    <location>
        <begin position="822"/>
        <end position="870"/>
    </location>
</feature>
<dbReference type="GO" id="GO:0005794">
    <property type="term" value="C:Golgi apparatus"/>
    <property type="evidence" value="ECO:0007669"/>
    <property type="project" value="UniProtKB-SubCell"/>
</dbReference>
<feature type="region of interest" description="Disordered" evidence="5">
    <location>
        <begin position="58"/>
        <end position="98"/>
    </location>
</feature>
<feature type="compositionally biased region" description="Polar residues" evidence="5">
    <location>
        <begin position="116"/>
        <end position="135"/>
    </location>
</feature>
<dbReference type="Pfam" id="PF12325">
    <property type="entry name" value="TMF_TATA_bd"/>
    <property type="match status" value="1"/>
</dbReference>
<evidence type="ECO:0000256" key="5">
    <source>
        <dbReference type="SAM" id="MobiDB-lite"/>
    </source>
</evidence>
<dbReference type="PANTHER" id="PTHR46515:SF1">
    <property type="entry name" value="TATA ELEMENT MODULATORY FACTOR"/>
    <property type="match status" value="1"/>
</dbReference>
<comment type="caution">
    <text evidence="7">The sequence shown here is derived from an EMBL/GenBank/DDBJ whole genome shotgun (WGS) entry which is preliminary data.</text>
</comment>
<name>A0A015NHB5_RHIIW</name>
<comment type="subcellular location">
    <subcellularLocation>
        <location evidence="1">Golgi apparatus</location>
    </subcellularLocation>
</comment>